<dbReference type="Pfam" id="PF02687">
    <property type="entry name" value="FtsX"/>
    <property type="match status" value="1"/>
</dbReference>
<evidence type="ECO:0000256" key="2">
    <source>
        <dbReference type="ARBA" id="ARBA00022475"/>
    </source>
</evidence>
<evidence type="ECO:0000256" key="3">
    <source>
        <dbReference type="ARBA" id="ARBA00022692"/>
    </source>
</evidence>
<evidence type="ECO:0000256" key="5">
    <source>
        <dbReference type="ARBA" id="ARBA00023136"/>
    </source>
</evidence>
<dbReference type="PANTHER" id="PTHR30572:SF4">
    <property type="entry name" value="ABC TRANSPORTER PERMEASE YTRF"/>
    <property type="match status" value="1"/>
</dbReference>
<reference evidence="10 11" key="1">
    <citation type="journal article" date="2017" name="Int. J. Syst. Evol. Microbiol.">
        <title>Desulfovibrio senegalensis sp. nov., a mesophilic sulfate reducer isolated from marine sediment.</title>
        <authorList>
            <person name="Thioye A."/>
            <person name="Gam Z.B.A."/>
            <person name="Mbengue M."/>
            <person name="Cayol J.L."/>
            <person name="Joseph-Bartoli M."/>
            <person name="Toure-Kane C."/>
            <person name="Labat M."/>
        </authorList>
    </citation>
    <scope>NUCLEOTIDE SEQUENCE [LARGE SCALE GENOMIC DNA]</scope>
    <source>
        <strain evidence="10 11">DSM 101509</strain>
    </source>
</reference>
<feature type="domain" description="ABC3 transporter permease C-terminal" evidence="8">
    <location>
        <begin position="273"/>
        <end position="385"/>
    </location>
</feature>
<evidence type="ECO:0000256" key="1">
    <source>
        <dbReference type="ARBA" id="ARBA00004651"/>
    </source>
</evidence>
<dbReference type="PANTHER" id="PTHR30572">
    <property type="entry name" value="MEMBRANE COMPONENT OF TRANSPORTER-RELATED"/>
    <property type="match status" value="1"/>
</dbReference>
<name>A0A6N6N0X6_9BACT</name>
<feature type="transmembrane region" description="Helical" evidence="7">
    <location>
        <begin position="321"/>
        <end position="345"/>
    </location>
</feature>
<dbReference type="InterPro" id="IPR050250">
    <property type="entry name" value="Macrolide_Exporter_MacB"/>
</dbReference>
<dbReference type="InterPro" id="IPR025857">
    <property type="entry name" value="MacB_PCD"/>
</dbReference>
<dbReference type="Pfam" id="PF12704">
    <property type="entry name" value="MacB_PCD"/>
    <property type="match status" value="1"/>
</dbReference>
<dbReference type="GO" id="GO:0005886">
    <property type="term" value="C:plasma membrane"/>
    <property type="evidence" value="ECO:0007669"/>
    <property type="project" value="UniProtKB-SubCell"/>
</dbReference>
<keyword evidence="5 7" id="KW-0472">Membrane</keyword>
<evidence type="ECO:0000313" key="10">
    <source>
        <dbReference type="EMBL" id="KAB1441527.1"/>
    </source>
</evidence>
<feature type="domain" description="MacB-like periplasmic core" evidence="9">
    <location>
        <begin position="21"/>
        <end position="235"/>
    </location>
</feature>
<comment type="similarity">
    <text evidence="6">Belongs to the ABC-4 integral membrane protein family.</text>
</comment>
<dbReference type="AlphaFoldDB" id="A0A6N6N0X6"/>
<dbReference type="EMBL" id="WAIE01000004">
    <property type="protein sequence ID" value="KAB1441527.1"/>
    <property type="molecule type" value="Genomic_DNA"/>
</dbReference>
<dbReference type="OrthoDB" id="9802264at2"/>
<evidence type="ECO:0000313" key="11">
    <source>
        <dbReference type="Proteomes" id="UP000438699"/>
    </source>
</evidence>
<feature type="transmembrane region" description="Helical" evidence="7">
    <location>
        <begin position="265"/>
        <end position="293"/>
    </location>
</feature>
<dbReference type="InterPro" id="IPR003838">
    <property type="entry name" value="ABC3_permease_C"/>
</dbReference>
<dbReference type="Proteomes" id="UP000438699">
    <property type="component" value="Unassembled WGS sequence"/>
</dbReference>
<organism evidence="10 11">
    <name type="scientific">Pseudodesulfovibrio senegalensis</name>
    <dbReference type="NCBI Taxonomy" id="1721087"/>
    <lineage>
        <taxon>Bacteria</taxon>
        <taxon>Pseudomonadati</taxon>
        <taxon>Thermodesulfobacteriota</taxon>
        <taxon>Desulfovibrionia</taxon>
        <taxon>Desulfovibrionales</taxon>
        <taxon>Desulfovibrionaceae</taxon>
    </lineage>
</organism>
<evidence type="ECO:0000256" key="6">
    <source>
        <dbReference type="ARBA" id="ARBA00038076"/>
    </source>
</evidence>
<accession>A0A6N6N0X6</accession>
<gene>
    <name evidence="10" type="ORF">F8A88_11365</name>
</gene>
<keyword evidence="2" id="KW-1003">Cell membrane</keyword>
<keyword evidence="11" id="KW-1185">Reference proteome</keyword>
<feature type="transmembrane region" description="Helical" evidence="7">
    <location>
        <begin position="21"/>
        <end position="41"/>
    </location>
</feature>
<evidence type="ECO:0000256" key="4">
    <source>
        <dbReference type="ARBA" id="ARBA00022989"/>
    </source>
</evidence>
<evidence type="ECO:0000256" key="7">
    <source>
        <dbReference type="SAM" id="Phobius"/>
    </source>
</evidence>
<sequence length="392" mass="42525">MIWGENFSEALGSLWDAKQRTLLALLGIVIGIGSVIAMVSAGEMVKNQVMKAFTDMGTDLLAVEPNQDSGTPRHIPFAAALRAPKYCPAITQVAPYTRSFVEVTNKGKSFNLTMLGVTQSFGDINKLKVLKGRFLSDLDLLMPFCVITDKVEKRLIEGGMQKVLGAQILVDNRILTICGVIRHEPMSGMRPDGLDSGILIPISMSFRMMSNPGVQAMLAKFREDAAWQTAANQIKGYFARASRHLDVNVRSAEQLIDQQQAQMRLFTLLLGAIGSISLIVGGVGVMNVMLVSVTERTKEIGIRRALGAMQKDIQQQFLMESLLLCVAGGVIGSFAGVGVAYGLAAFNHWDFFVSMDAIAIGVVVSCLVGIFFGFYPARQAARLSPIDALRSE</sequence>
<evidence type="ECO:0000259" key="9">
    <source>
        <dbReference type="Pfam" id="PF12704"/>
    </source>
</evidence>
<dbReference type="GO" id="GO:0022857">
    <property type="term" value="F:transmembrane transporter activity"/>
    <property type="evidence" value="ECO:0007669"/>
    <property type="project" value="TreeGrafter"/>
</dbReference>
<keyword evidence="4 7" id="KW-1133">Transmembrane helix</keyword>
<keyword evidence="3 7" id="KW-0812">Transmembrane</keyword>
<feature type="transmembrane region" description="Helical" evidence="7">
    <location>
        <begin position="351"/>
        <end position="375"/>
    </location>
</feature>
<evidence type="ECO:0000259" key="8">
    <source>
        <dbReference type="Pfam" id="PF02687"/>
    </source>
</evidence>
<dbReference type="RefSeq" id="WP_151151270.1">
    <property type="nucleotide sequence ID" value="NZ_WAIE01000004.1"/>
</dbReference>
<proteinExistence type="inferred from homology"/>
<comment type="subcellular location">
    <subcellularLocation>
        <location evidence="1">Cell membrane</location>
        <topology evidence="1">Multi-pass membrane protein</topology>
    </subcellularLocation>
</comment>
<protein>
    <submittedName>
        <fullName evidence="10">FtsX-like permease family protein</fullName>
    </submittedName>
</protein>
<comment type="caution">
    <text evidence="10">The sequence shown here is derived from an EMBL/GenBank/DDBJ whole genome shotgun (WGS) entry which is preliminary data.</text>
</comment>